<gene>
    <name evidence="1" type="ORF">DXZ20_32445</name>
</gene>
<comment type="caution">
    <text evidence="1">The sequence shown here is derived from an EMBL/GenBank/DDBJ whole genome shotgun (WGS) entry which is preliminary data.</text>
</comment>
<reference evidence="1 2" key="1">
    <citation type="journal article" date="2020" name="Microb. Ecol.">
        <title>Ecogenomics of the Marine Benthic Filamentous Cyanobacterium Adonisia.</title>
        <authorList>
            <person name="Walter J.M."/>
            <person name="Coutinho F.H."/>
            <person name="Leomil L."/>
            <person name="Hargreaves P.I."/>
            <person name="Campeao M.E."/>
            <person name="Vieira V.V."/>
            <person name="Silva B.S."/>
            <person name="Fistarol G.O."/>
            <person name="Salomon P.S."/>
            <person name="Sawabe T."/>
            <person name="Mino S."/>
            <person name="Hosokawa M."/>
            <person name="Miyashita H."/>
            <person name="Maruyama F."/>
            <person name="van Verk M.C."/>
            <person name="Dutilh B.E."/>
            <person name="Thompson C.C."/>
            <person name="Thompson F.L."/>
        </authorList>
    </citation>
    <scope>NUCLEOTIDE SEQUENCE [LARGE SCALE GENOMIC DNA]</scope>
    <source>
        <strain evidence="1 2">CCMR0081</strain>
    </source>
</reference>
<dbReference type="EMBL" id="QXHD01000004">
    <property type="protein sequence ID" value="NEZ60273.1"/>
    <property type="molecule type" value="Genomic_DNA"/>
</dbReference>
<dbReference type="AlphaFoldDB" id="A0A6M0RWR1"/>
<keyword evidence="2" id="KW-1185">Reference proteome</keyword>
<name>A0A6M0RWR1_9CYAN</name>
<dbReference type="Proteomes" id="UP000481033">
    <property type="component" value="Unassembled WGS sequence"/>
</dbReference>
<organism evidence="1 2">
    <name type="scientific">Adonisia turfae CCMR0081</name>
    <dbReference type="NCBI Taxonomy" id="2292702"/>
    <lineage>
        <taxon>Bacteria</taxon>
        <taxon>Bacillati</taxon>
        <taxon>Cyanobacteriota</taxon>
        <taxon>Adonisia</taxon>
        <taxon>Adonisia turfae</taxon>
    </lineage>
</organism>
<sequence length="104" mass="11912">MLTMLKKLCLAGELLGLVLLFNLLLVPAIQAAPLCRTVDNHQVCVLKITRSAKYYWEYRAVVQVDDTRRPMGRYNCHTHEYIRRDGQPVADDIATQVICAFFKS</sequence>
<evidence type="ECO:0000313" key="1">
    <source>
        <dbReference type="EMBL" id="NEZ60273.1"/>
    </source>
</evidence>
<evidence type="ECO:0000313" key="2">
    <source>
        <dbReference type="Proteomes" id="UP000481033"/>
    </source>
</evidence>
<proteinExistence type="predicted"/>
<accession>A0A6M0RWR1</accession>
<protein>
    <submittedName>
        <fullName evidence="1">Uncharacterized protein</fullName>
    </submittedName>
</protein>